<dbReference type="KEGG" id="mth:MTH_355"/>
<dbReference type="PIR" id="G69145">
    <property type="entry name" value="G69145"/>
</dbReference>
<dbReference type="Proteomes" id="UP000005223">
    <property type="component" value="Chromosome"/>
</dbReference>
<name>O26455_METTH</name>
<evidence type="ECO:0000313" key="2">
    <source>
        <dbReference type="Proteomes" id="UP000005223"/>
    </source>
</evidence>
<accession>O26455</accession>
<gene>
    <name evidence="1" type="ordered locus">MTH_355</name>
</gene>
<reference evidence="1 2" key="1">
    <citation type="journal article" date="1997" name="J. Bacteriol.">
        <title>Complete genome sequence of Methanobacterium thermoautotrophicum deltaH: functional analysis and comparative genomics.</title>
        <authorList>
            <person name="Smith D.R."/>
            <person name="Doucette-Stamm L.A."/>
            <person name="Deloughery C."/>
            <person name="Lee H.-M."/>
            <person name="Dubois J."/>
            <person name="Aldredge T."/>
            <person name="Bashirzadeh R."/>
            <person name="Blakely D."/>
            <person name="Cook R."/>
            <person name="Gilbert K."/>
            <person name="Harrison D."/>
            <person name="Hoang L."/>
            <person name="Keagle P."/>
            <person name="Lumm W."/>
            <person name="Pothier B."/>
            <person name="Qiu D."/>
            <person name="Spadafora R."/>
            <person name="Vicare R."/>
            <person name="Wang Y."/>
            <person name="Wierzbowski J."/>
            <person name="Gibson R."/>
            <person name="Jiwani N."/>
            <person name="Caruso A."/>
            <person name="Bush D."/>
            <person name="Safer H."/>
            <person name="Patwell D."/>
            <person name="Prabhakar S."/>
            <person name="McDougall S."/>
            <person name="Shimer G."/>
            <person name="Goyal A."/>
            <person name="Pietrovski S."/>
            <person name="Church G.M."/>
            <person name="Daniels C.J."/>
            <person name="Mao J.-i."/>
            <person name="Rice P."/>
            <person name="Nolling J."/>
            <person name="Reeve J.N."/>
        </authorList>
    </citation>
    <scope>NUCLEOTIDE SEQUENCE [LARGE SCALE GENOMIC DNA]</scope>
    <source>
        <strain evidence="2">ATCC 29096 / DSM 1053 / JCM 10044 / NBRC 100330 / Delta H</strain>
    </source>
</reference>
<dbReference type="STRING" id="187420.MTH_355"/>
<proteinExistence type="predicted"/>
<organism evidence="1 2">
    <name type="scientific">Methanothermobacter thermautotrophicus (strain ATCC 29096 / DSM 1053 / JCM 10044 / NBRC 100330 / Delta H)</name>
    <name type="common">Methanobacterium thermoautotrophicum</name>
    <dbReference type="NCBI Taxonomy" id="187420"/>
    <lineage>
        <taxon>Archaea</taxon>
        <taxon>Methanobacteriati</taxon>
        <taxon>Methanobacteriota</taxon>
        <taxon>Methanomada group</taxon>
        <taxon>Methanobacteria</taxon>
        <taxon>Methanobacteriales</taxon>
        <taxon>Methanobacteriaceae</taxon>
        <taxon>Methanothermobacter</taxon>
    </lineage>
</organism>
<dbReference type="EnsemblBacteria" id="AAB84861">
    <property type="protein sequence ID" value="AAB84861"/>
    <property type="gene ID" value="MTH_355"/>
</dbReference>
<evidence type="ECO:0000313" key="1">
    <source>
        <dbReference type="EMBL" id="AAB84861.1"/>
    </source>
</evidence>
<protein>
    <submittedName>
        <fullName evidence="1">Uncharacterized protein</fullName>
    </submittedName>
</protein>
<dbReference type="HOGENOM" id="CLU_2748255_0_0_2"/>
<dbReference type="PaxDb" id="187420-MTH_355"/>
<dbReference type="InParanoid" id="O26455"/>
<sequence>MDSAGMSHNGGDMTSGRLSALLQGIYGPRMMDIQCSRSAPSGCHKPRPQHWPCKAGRKGVSWYPQPDTIL</sequence>
<dbReference type="EMBL" id="AE000666">
    <property type="protein sequence ID" value="AAB84861.1"/>
    <property type="molecule type" value="Genomic_DNA"/>
</dbReference>
<dbReference type="AlphaFoldDB" id="O26455"/>
<keyword evidence="2" id="KW-1185">Reference proteome</keyword>